<accession>A0ABS6M866</accession>
<dbReference type="PROSITE" id="PS51193">
    <property type="entry name" value="HELICASE_ATP_BIND_2"/>
    <property type="match status" value="1"/>
</dbReference>
<organism evidence="15 16">
    <name type="scientific">Marinobacterium weihaiense</name>
    <dbReference type="NCBI Taxonomy" id="2851016"/>
    <lineage>
        <taxon>Bacteria</taxon>
        <taxon>Pseudomonadati</taxon>
        <taxon>Pseudomonadota</taxon>
        <taxon>Gammaproteobacteria</taxon>
        <taxon>Oceanospirillales</taxon>
        <taxon>Oceanospirillaceae</taxon>
        <taxon>Marinobacterium</taxon>
    </lineage>
</organism>
<keyword evidence="4" id="KW-0227">DNA damage</keyword>
<keyword evidence="5" id="KW-0378">Hydrolase</keyword>
<dbReference type="InterPro" id="IPR010614">
    <property type="entry name" value="RAD3-like_helicase_DEAD"/>
</dbReference>
<keyword evidence="10" id="KW-0238">DNA-binding</keyword>
<evidence type="ECO:0000256" key="6">
    <source>
        <dbReference type="ARBA" id="ARBA00022806"/>
    </source>
</evidence>
<comment type="similarity">
    <text evidence="13">Belongs to the helicase family. DinG subfamily.</text>
</comment>
<keyword evidence="1" id="KW-0004">4Fe-4S</keyword>
<evidence type="ECO:0000256" key="5">
    <source>
        <dbReference type="ARBA" id="ARBA00022801"/>
    </source>
</evidence>
<dbReference type="InterPro" id="IPR006554">
    <property type="entry name" value="Helicase-like_DEXD_c2"/>
</dbReference>
<keyword evidence="9" id="KW-0411">Iron-sulfur</keyword>
<keyword evidence="11" id="KW-0234">DNA repair</keyword>
<evidence type="ECO:0000256" key="10">
    <source>
        <dbReference type="ARBA" id="ARBA00023125"/>
    </source>
</evidence>
<evidence type="ECO:0000256" key="13">
    <source>
        <dbReference type="ARBA" id="ARBA00038058"/>
    </source>
</evidence>
<dbReference type="PANTHER" id="PTHR11472">
    <property type="entry name" value="DNA REPAIR DEAD HELICASE RAD3/XP-D SUBFAMILY MEMBER"/>
    <property type="match status" value="1"/>
</dbReference>
<dbReference type="RefSeq" id="WP_217333899.1">
    <property type="nucleotide sequence ID" value="NZ_JAHQZT010000003.1"/>
</dbReference>
<dbReference type="Pfam" id="PF13307">
    <property type="entry name" value="Helicase_C_2"/>
    <property type="match status" value="1"/>
</dbReference>
<dbReference type="Proteomes" id="UP000755551">
    <property type="component" value="Unassembled WGS sequence"/>
</dbReference>
<keyword evidence="16" id="KW-1185">Reference proteome</keyword>
<keyword evidence="6 15" id="KW-0347">Helicase</keyword>
<protein>
    <submittedName>
        <fullName evidence="15">ATP-dependent DNA helicase</fullName>
    </submittedName>
</protein>
<dbReference type="EMBL" id="JAHQZT010000003">
    <property type="protein sequence ID" value="MBV0932473.1"/>
    <property type="molecule type" value="Genomic_DNA"/>
</dbReference>
<evidence type="ECO:0000259" key="14">
    <source>
        <dbReference type="PROSITE" id="PS51193"/>
    </source>
</evidence>
<keyword evidence="3" id="KW-0547">Nucleotide-binding</keyword>
<evidence type="ECO:0000256" key="7">
    <source>
        <dbReference type="ARBA" id="ARBA00022840"/>
    </source>
</evidence>
<evidence type="ECO:0000313" key="16">
    <source>
        <dbReference type="Proteomes" id="UP000755551"/>
    </source>
</evidence>
<sequence length="764" mass="86304">MKVAVRSLCEFAARIGSLEHRYTPAPSADEGIRGHQALQSRRPAHYQAEYLLQGTCQGIALRGQADGYLPDATTPILEEIKTHRGDLARIGAGQHRLHLAQLKVYGALLCQRDSLSRVRLRLVYYDIARDKETAQENTWEEAELGVFLADLCHRYQDWYQREYTHRKRRDNALMTLAFPFPAFRPHQRLLSETVYKSTCTDHSLLLEAPTGIGKTLGVTYPALMAMPRRQLDRLFILTARTTGRQLVLDGLRMLMPNGAPALLRVLELTARDKACEHPDRACHGDSCPLASGFFDRLPAARQAAAESGWLDHARLRMLAKKHDICPYYLAQEMARWSDVVVADVNHYFDQQALLYGLTRQNDWQVAVLIDEAHNLVERARGMYSARLHQAHFRRVARTAPRVLNNTFKAVQRAWRSLINGHTDTSPAAGNTDSLQHLGKVPTELNHALQRLIGDLTEYMTEHPIIPELQTLLFDTLGFLKLAESFGDHSLCTLEIRQIRGRGQRPRVQAQLSIRNLIPADFLAERFARARACTLFSATLNPAGYYQDLLGLPNRTAWQPIPAPFAPTQLTLKVVGISTRLNQRQHSLGPIVQRIVQQYRARAGNYLVYLSSFAYLERLHQAFVQHSPDIPVVTQTAGMSEPARLAFIERFRHQRGLVGFAVLGGAFSEGIDLPGDALIGVFIATLGLPPCDDFHQQLARRLQARFGQGENYTYLYPGIRKVIQAAGRLIRTPEDTGVVELLDDRFEQPHIRALLPRWWPDTDGH</sequence>
<keyword evidence="2" id="KW-0479">Metal-binding</keyword>
<reference evidence="15 16" key="1">
    <citation type="submission" date="2021-06" db="EMBL/GenBank/DDBJ databases">
        <title>Bacterium isolated from marine sediment.</title>
        <authorList>
            <person name="Zhu K.-L."/>
            <person name="Du Z.-J."/>
            <person name="Liang Q.-Y."/>
        </authorList>
    </citation>
    <scope>NUCLEOTIDE SEQUENCE [LARGE SCALE GENOMIC DNA]</scope>
    <source>
        <strain evidence="15 16">A346</strain>
    </source>
</reference>
<dbReference type="InterPro" id="IPR014013">
    <property type="entry name" value="Helic_SF1/SF2_ATP-bd_DinG/Rad3"/>
</dbReference>
<dbReference type="InterPro" id="IPR045028">
    <property type="entry name" value="DinG/Rad3-like"/>
</dbReference>
<feature type="domain" description="Helicase ATP-binding" evidence="14">
    <location>
        <begin position="173"/>
        <end position="428"/>
    </location>
</feature>
<evidence type="ECO:0000256" key="8">
    <source>
        <dbReference type="ARBA" id="ARBA00023004"/>
    </source>
</evidence>
<evidence type="ECO:0000256" key="9">
    <source>
        <dbReference type="ARBA" id="ARBA00023014"/>
    </source>
</evidence>
<dbReference type="SMART" id="SM00491">
    <property type="entry name" value="HELICc2"/>
    <property type="match status" value="1"/>
</dbReference>
<dbReference type="PANTHER" id="PTHR11472:SF34">
    <property type="entry name" value="REGULATOR OF TELOMERE ELONGATION HELICASE 1"/>
    <property type="match status" value="1"/>
</dbReference>
<evidence type="ECO:0000256" key="4">
    <source>
        <dbReference type="ARBA" id="ARBA00022763"/>
    </source>
</evidence>
<comment type="caution">
    <text evidence="15">The sequence shown here is derived from an EMBL/GenBank/DDBJ whole genome shotgun (WGS) entry which is preliminary data.</text>
</comment>
<keyword evidence="7" id="KW-0067">ATP-binding</keyword>
<evidence type="ECO:0000256" key="12">
    <source>
        <dbReference type="ARBA" id="ARBA00023235"/>
    </source>
</evidence>
<dbReference type="GO" id="GO:0004386">
    <property type="term" value="F:helicase activity"/>
    <property type="evidence" value="ECO:0007669"/>
    <property type="project" value="UniProtKB-KW"/>
</dbReference>
<gene>
    <name evidence="15" type="ORF">KTN04_03845</name>
</gene>
<evidence type="ECO:0000256" key="1">
    <source>
        <dbReference type="ARBA" id="ARBA00022485"/>
    </source>
</evidence>
<proteinExistence type="inferred from homology"/>
<keyword evidence="12" id="KW-0413">Isomerase</keyword>
<evidence type="ECO:0000256" key="2">
    <source>
        <dbReference type="ARBA" id="ARBA00022723"/>
    </source>
</evidence>
<evidence type="ECO:0000256" key="3">
    <source>
        <dbReference type="ARBA" id="ARBA00022741"/>
    </source>
</evidence>
<dbReference type="InterPro" id="IPR006555">
    <property type="entry name" value="ATP-dep_Helicase_C"/>
</dbReference>
<name>A0ABS6M866_9GAMM</name>
<keyword evidence="8" id="KW-0408">Iron</keyword>
<evidence type="ECO:0000313" key="15">
    <source>
        <dbReference type="EMBL" id="MBV0932473.1"/>
    </source>
</evidence>
<dbReference type="SMART" id="SM00488">
    <property type="entry name" value="DEXDc2"/>
    <property type="match status" value="1"/>
</dbReference>
<dbReference type="Pfam" id="PF06733">
    <property type="entry name" value="DEAD_2"/>
    <property type="match status" value="1"/>
</dbReference>
<evidence type="ECO:0000256" key="11">
    <source>
        <dbReference type="ARBA" id="ARBA00023204"/>
    </source>
</evidence>